<dbReference type="EMBL" id="FNCN01000015">
    <property type="protein sequence ID" value="SDH38553.1"/>
    <property type="molecule type" value="Genomic_DNA"/>
</dbReference>
<protein>
    <recommendedName>
        <fullName evidence="1">DUF7824 domain-containing protein</fullName>
    </recommendedName>
</protein>
<gene>
    <name evidence="2" type="ORF">SAMN05421505_1155</name>
</gene>
<dbReference type="Proteomes" id="UP000198923">
    <property type="component" value="Unassembled WGS sequence"/>
</dbReference>
<dbReference type="InterPro" id="IPR056726">
    <property type="entry name" value="DUF7824"/>
</dbReference>
<organism evidence="2 3">
    <name type="scientific">Sinosporangium album</name>
    <dbReference type="NCBI Taxonomy" id="504805"/>
    <lineage>
        <taxon>Bacteria</taxon>
        <taxon>Bacillati</taxon>
        <taxon>Actinomycetota</taxon>
        <taxon>Actinomycetes</taxon>
        <taxon>Streptosporangiales</taxon>
        <taxon>Streptosporangiaceae</taxon>
        <taxon>Sinosporangium</taxon>
    </lineage>
</organism>
<proteinExistence type="predicted"/>
<dbReference type="Pfam" id="PF25148">
    <property type="entry name" value="DUF7824"/>
    <property type="match status" value="1"/>
</dbReference>
<name>A0A1G8BZR1_9ACTN</name>
<keyword evidence="3" id="KW-1185">Reference proteome</keyword>
<evidence type="ECO:0000259" key="1">
    <source>
        <dbReference type="Pfam" id="PF25148"/>
    </source>
</evidence>
<reference evidence="2 3" key="1">
    <citation type="submission" date="2016-10" db="EMBL/GenBank/DDBJ databases">
        <authorList>
            <person name="de Groot N.N."/>
        </authorList>
    </citation>
    <scope>NUCLEOTIDE SEQUENCE [LARGE SCALE GENOMIC DNA]</scope>
    <source>
        <strain evidence="2 3">CPCC 201354</strain>
    </source>
</reference>
<evidence type="ECO:0000313" key="2">
    <source>
        <dbReference type="EMBL" id="SDH38553.1"/>
    </source>
</evidence>
<accession>A0A1G8BZR1</accession>
<evidence type="ECO:0000313" key="3">
    <source>
        <dbReference type="Proteomes" id="UP000198923"/>
    </source>
</evidence>
<dbReference type="AlphaFoldDB" id="A0A1G8BZR1"/>
<dbReference type="RefSeq" id="WP_093171468.1">
    <property type="nucleotide sequence ID" value="NZ_FNCN01000015.1"/>
</dbReference>
<feature type="domain" description="DUF7824" evidence="1">
    <location>
        <begin position="436"/>
        <end position="605"/>
    </location>
</feature>
<sequence>MDAWQEVRENIEGRNRAALVRLLVSLDDAQRREVGEELPLYLRQRLAPGWEARWEVAQRASGFRIAGAACLGGPAKVVAWLSRRDIAEEPVFRGGLAREEIAQVLEDRPEAWRRDFTIRLVSSLRLPSRRGWDRVANWELAAAMVRATGVEPPENDAFVAGWVQRLDQTAVEDLALRDPLLDHMAARLFEAEGVAPSLEQATPVLAALSESGRVERQALLDGCVNRMLNGGDRADVEPYARLWERLDPATHEIPARDLLRLLPAAPVSVAELAAASLRRLDGERSLDDDSFAEAVSALAFRPERKLVTAALRWVAEAARLAPRRVDAGLAAVAVAFGHEALTLQERAVKLAIKLAKQAGEPGRAAITEAAGGLPGEMRTRLAEVFGELAPETAPLAPAEPVAVAAADPLPPVASPAELAQEFASFSWPYGGAVVERLLAGTVEWTHRDRDAVRDALRPWCDSTWAHMSAAADLPDYTLLDYEHELRSLLHRLALAVVRPDAAAELTAAIPARRGHWSRQSVIDAFANDRVREVITMIESGRTVPRLLATPTSGTGYVDPVTLVARLASLEAAGAEVLERDFHQALLRLPLSIDPAAVERAGALTSPRGRELAGWLAAGGVPAPEVSCVFEDNPKPWLRGIRSTVTAPEADLPEPVKKLLTLRPSGAVGRSTRFIASWPAVLPSHREVVAAHAAEILASSTDYSDPHSGVLLPLAQADGPVGLATATALAAGMGNAHLGDRTVASEALITLAARGQAPVYEIASVVVELVEADFLVLGRVASALDAAVQGGACHAVWHIASGVLAGLLPQPGAKPRAGLADLLAIAVQAAALVGPHALSAPAGLASAAARGGSSRFAQEARRLHHLLTSAAAC</sequence>
<dbReference type="OrthoDB" id="3245799at2"/>